<dbReference type="GO" id="GO:0015074">
    <property type="term" value="P:DNA integration"/>
    <property type="evidence" value="ECO:0007669"/>
    <property type="project" value="InterPro"/>
</dbReference>
<evidence type="ECO:0000313" key="4">
    <source>
        <dbReference type="EMBL" id="KAJ4757727.1"/>
    </source>
</evidence>
<dbReference type="Pfam" id="PF00078">
    <property type="entry name" value="RVT_1"/>
    <property type="match status" value="1"/>
</dbReference>
<dbReference type="InterPro" id="IPR012337">
    <property type="entry name" value="RNaseH-like_sf"/>
</dbReference>
<name>A0AAV8CU91_9POAL</name>
<dbReference type="Gene3D" id="3.10.10.10">
    <property type="entry name" value="HIV Type 1 Reverse Transcriptase, subunit A, domain 1"/>
    <property type="match status" value="1"/>
</dbReference>
<dbReference type="Gene3D" id="3.30.70.270">
    <property type="match status" value="2"/>
</dbReference>
<reference evidence="4" key="1">
    <citation type="submission" date="2022-08" db="EMBL/GenBank/DDBJ databases">
        <authorList>
            <person name="Marques A."/>
        </authorList>
    </citation>
    <scope>NUCLEOTIDE SEQUENCE</scope>
    <source>
        <strain evidence="4">RhyPub2mFocal</strain>
        <tissue evidence="4">Leaves</tissue>
    </source>
</reference>
<protein>
    <submittedName>
        <fullName evidence="4">Polyprotein</fullName>
    </submittedName>
</protein>
<evidence type="ECO:0000259" key="3">
    <source>
        <dbReference type="PROSITE" id="PS50994"/>
    </source>
</evidence>
<dbReference type="CDD" id="cd09274">
    <property type="entry name" value="RNase_HI_RT_Ty3"/>
    <property type="match status" value="1"/>
</dbReference>
<evidence type="ECO:0000313" key="5">
    <source>
        <dbReference type="Proteomes" id="UP001140206"/>
    </source>
</evidence>
<dbReference type="PROSITE" id="PS50878">
    <property type="entry name" value="RT_POL"/>
    <property type="match status" value="1"/>
</dbReference>
<dbReference type="InterPro" id="IPR001584">
    <property type="entry name" value="Integrase_cat-core"/>
</dbReference>
<dbReference type="SUPFAM" id="SSF56672">
    <property type="entry name" value="DNA/RNA polymerases"/>
    <property type="match status" value="1"/>
</dbReference>
<keyword evidence="1" id="KW-0511">Multifunctional enzyme</keyword>
<comment type="caution">
    <text evidence="4">The sequence shown here is derived from an EMBL/GenBank/DDBJ whole genome shotgun (WGS) entry which is preliminary data.</text>
</comment>
<dbReference type="Gene3D" id="3.30.420.10">
    <property type="entry name" value="Ribonuclease H-like superfamily/Ribonuclease H"/>
    <property type="match status" value="1"/>
</dbReference>
<dbReference type="PROSITE" id="PS50994">
    <property type="entry name" value="INTEGRASE"/>
    <property type="match status" value="1"/>
</dbReference>
<keyword evidence="5" id="KW-1185">Reference proteome</keyword>
<dbReference type="Gene3D" id="3.10.20.370">
    <property type="match status" value="1"/>
</dbReference>
<dbReference type="InterPro" id="IPR050951">
    <property type="entry name" value="Retrovirus_Pol_polyprotein"/>
</dbReference>
<dbReference type="InterPro" id="IPR036397">
    <property type="entry name" value="RNaseH_sf"/>
</dbReference>
<accession>A0AAV8CU91</accession>
<dbReference type="PANTHER" id="PTHR37984:SF5">
    <property type="entry name" value="PROTEIN NYNRIN-LIKE"/>
    <property type="match status" value="1"/>
</dbReference>
<feature type="domain" description="Integrase catalytic" evidence="3">
    <location>
        <begin position="454"/>
        <end position="601"/>
    </location>
</feature>
<proteinExistence type="predicted"/>
<dbReference type="InterPro" id="IPR041577">
    <property type="entry name" value="RT_RNaseH_2"/>
</dbReference>
<dbReference type="AlphaFoldDB" id="A0AAV8CU91"/>
<dbReference type="CDD" id="cd01647">
    <property type="entry name" value="RT_LTR"/>
    <property type="match status" value="1"/>
</dbReference>
<dbReference type="GO" id="GO:0003824">
    <property type="term" value="F:catalytic activity"/>
    <property type="evidence" value="ECO:0007669"/>
    <property type="project" value="UniProtKB-KW"/>
</dbReference>
<dbReference type="GO" id="GO:0003676">
    <property type="term" value="F:nucleic acid binding"/>
    <property type="evidence" value="ECO:0007669"/>
    <property type="project" value="InterPro"/>
</dbReference>
<sequence>MADHDIFKTAFRTHNGHYEFVVMPFGLTNAPATFQTLMNNLFKPYIRQFILVFFDDILIYSQSMSDHVVHVSKALQVLADNNLFAKLSKCEFGVSQIEYLGHVISSQGVTTDPHKIDSMVNWPIPKTVKELRGFLGLTGYYRKFIKDYSTIAKPLTELTRKNAFKWNTLAQQSFENLKKAMTEAPVLVLPDYSKRFVIETDASALGMGAVLMQDNKPIAYLSKSLGVKNQGLSTYEKELLALLTAVKKWRHYLIGQPFVIKTDQISLKHLLEQKVHTALQHKSLCVLLGLDYTIEYKKGKENKAADALSRVQGQNWHMELSTADLTVVSEILPSWIQELTQSYTGDSWIDELKQKAALNSNDPNPLYTYHHGVLRFKGRICIGNNGTWRQQVLQSLHDTSIGGHSGINATYHKVKKLFFWPQLKQSVHDYVIACHTCQINKGEHVPYPGLLQPLPIPPTAWYSVGLDFITGLPKSQGKDVILVIIDRLTKYGHFLSLTHPYTAANVAQLFLDNVYKLHGIPQNLVSDRDPIFTSLFWKELMNKIGIQLNLSTAYHPQSDGQTERLNQCVEQYLRCMAFEQQKKWMKWLPLAITLPSNSPWV</sequence>
<organism evidence="4 5">
    <name type="scientific">Rhynchospora pubera</name>
    <dbReference type="NCBI Taxonomy" id="906938"/>
    <lineage>
        <taxon>Eukaryota</taxon>
        <taxon>Viridiplantae</taxon>
        <taxon>Streptophyta</taxon>
        <taxon>Embryophyta</taxon>
        <taxon>Tracheophyta</taxon>
        <taxon>Spermatophyta</taxon>
        <taxon>Magnoliopsida</taxon>
        <taxon>Liliopsida</taxon>
        <taxon>Poales</taxon>
        <taxon>Cyperaceae</taxon>
        <taxon>Cyperoideae</taxon>
        <taxon>Rhynchosporeae</taxon>
        <taxon>Rhynchospora</taxon>
    </lineage>
</organism>
<feature type="domain" description="Reverse transcriptase" evidence="2">
    <location>
        <begin position="1"/>
        <end position="104"/>
    </location>
</feature>
<dbReference type="Gene3D" id="1.10.340.70">
    <property type="match status" value="1"/>
</dbReference>
<dbReference type="InterPro" id="IPR000477">
    <property type="entry name" value="RT_dom"/>
</dbReference>
<evidence type="ECO:0000256" key="1">
    <source>
        <dbReference type="ARBA" id="ARBA00023268"/>
    </source>
</evidence>
<dbReference type="InterPro" id="IPR041588">
    <property type="entry name" value="Integrase_H2C2"/>
</dbReference>
<dbReference type="FunFam" id="3.30.70.270:FF:000020">
    <property type="entry name" value="Transposon Tf2-6 polyprotein-like Protein"/>
    <property type="match status" value="1"/>
</dbReference>
<dbReference type="SUPFAM" id="SSF53098">
    <property type="entry name" value="Ribonuclease H-like"/>
    <property type="match status" value="1"/>
</dbReference>
<dbReference type="Pfam" id="PF17921">
    <property type="entry name" value="Integrase_H2C2"/>
    <property type="match status" value="1"/>
</dbReference>
<dbReference type="PANTHER" id="PTHR37984">
    <property type="entry name" value="PROTEIN CBG26694"/>
    <property type="match status" value="1"/>
</dbReference>
<dbReference type="Proteomes" id="UP001140206">
    <property type="component" value="Chromosome 4"/>
</dbReference>
<dbReference type="InterPro" id="IPR043502">
    <property type="entry name" value="DNA/RNA_pol_sf"/>
</dbReference>
<dbReference type="EMBL" id="JAMFTS010000004">
    <property type="protein sequence ID" value="KAJ4757727.1"/>
    <property type="molecule type" value="Genomic_DNA"/>
</dbReference>
<dbReference type="FunFam" id="1.10.340.70:FF:000001">
    <property type="entry name" value="Retrovirus-related Pol polyprotein from transposon gypsy-like Protein"/>
    <property type="match status" value="1"/>
</dbReference>
<evidence type="ECO:0000259" key="2">
    <source>
        <dbReference type="PROSITE" id="PS50878"/>
    </source>
</evidence>
<dbReference type="Pfam" id="PF17919">
    <property type="entry name" value="RT_RNaseH_2"/>
    <property type="match status" value="1"/>
</dbReference>
<dbReference type="FunFam" id="3.30.70.270:FF:000003">
    <property type="entry name" value="Transposon Ty3-G Gag-Pol polyprotein"/>
    <property type="match status" value="1"/>
</dbReference>
<gene>
    <name evidence="4" type="ORF">LUZ62_068102</name>
</gene>
<dbReference type="InterPro" id="IPR043128">
    <property type="entry name" value="Rev_trsase/Diguanyl_cyclase"/>
</dbReference>
<dbReference type="FunFam" id="3.10.20.370:FF:000001">
    <property type="entry name" value="Retrovirus-related Pol polyprotein from transposon 17.6-like protein"/>
    <property type="match status" value="1"/>
</dbReference>